<protein>
    <submittedName>
        <fullName evidence="2">Uncharacterized protein</fullName>
    </submittedName>
</protein>
<comment type="caution">
    <text evidence="2">The sequence shown here is derived from an EMBL/GenBank/DDBJ whole genome shotgun (WGS) entry which is preliminary data.</text>
</comment>
<proteinExistence type="predicted"/>
<evidence type="ECO:0000313" key="2">
    <source>
        <dbReference type="EMBL" id="RRT36600.1"/>
    </source>
</evidence>
<evidence type="ECO:0000313" key="3">
    <source>
        <dbReference type="Proteomes" id="UP000287651"/>
    </source>
</evidence>
<dbReference type="Proteomes" id="UP000287651">
    <property type="component" value="Unassembled WGS sequence"/>
</dbReference>
<gene>
    <name evidence="2" type="ORF">B296_00042753</name>
</gene>
<feature type="transmembrane region" description="Helical" evidence="1">
    <location>
        <begin position="87"/>
        <end position="107"/>
    </location>
</feature>
<dbReference type="EMBL" id="AMZH03023366">
    <property type="protein sequence ID" value="RRT36600.1"/>
    <property type="molecule type" value="Genomic_DNA"/>
</dbReference>
<keyword evidence="1" id="KW-0812">Transmembrane</keyword>
<reference evidence="2 3" key="1">
    <citation type="journal article" date="2014" name="Agronomy (Basel)">
        <title>A Draft Genome Sequence for Ensete ventricosum, the Drought-Tolerant Tree Against Hunger.</title>
        <authorList>
            <person name="Harrison J."/>
            <person name="Moore K.A."/>
            <person name="Paszkiewicz K."/>
            <person name="Jones T."/>
            <person name="Grant M."/>
            <person name="Ambacheew D."/>
            <person name="Muzemil S."/>
            <person name="Studholme D.J."/>
        </authorList>
    </citation>
    <scope>NUCLEOTIDE SEQUENCE [LARGE SCALE GENOMIC DNA]</scope>
</reference>
<accession>A0A426XAY7</accession>
<sequence length="150" mass="16378">MKGGDGLKRKMGGDGLRGCTKEEQRVMAANAAVGCAWVEQRPRRVWLGGCDCAAATAGDRLAAVEAAGRRRRQRRLATGAGRYDRRFAATALLLFPFFCTMFTPSFAPGASPQILTWHPAQSSLSSFWQSEDVHEHLRKLKETVGLAKAL</sequence>
<organism evidence="2 3">
    <name type="scientific">Ensete ventricosum</name>
    <name type="common">Abyssinian banana</name>
    <name type="synonym">Musa ensete</name>
    <dbReference type="NCBI Taxonomy" id="4639"/>
    <lineage>
        <taxon>Eukaryota</taxon>
        <taxon>Viridiplantae</taxon>
        <taxon>Streptophyta</taxon>
        <taxon>Embryophyta</taxon>
        <taxon>Tracheophyta</taxon>
        <taxon>Spermatophyta</taxon>
        <taxon>Magnoliopsida</taxon>
        <taxon>Liliopsida</taxon>
        <taxon>Zingiberales</taxon>
        <taxon>Musaceae</taxon>
        <taxon>Ensete</taxon>
    </lineage>
</organism>
<evidence type="ECO:0000256" key="1">
    <source>
        <dbReference type="SAM" id="Phobius"/>
    </source>
</evidence>
<name>A0A426XAY7_ENSVE</name>
<dbReference type="AlphaFoldDB" id="A0A426XAY7"/>
<keyword evidence="1" id="KW-0472">Membrane</keyword>
<keyword evidence="1" id="KW-1133">Transmembrane helix</keyword>